<evidence type="ECO:0000313" key="5">
    <source>
        <dbReference type="Proteomes" id="UP001642409"/>
    </source>
</evidence>
<dbReference type="Pfam" id="PF03398">
    <property type="entry name" value="Ist1"/>
    <property type="match status" value="1"/>
</dbReference>
<accession>A0AA86VP43</accession>
<reference evidence="4 5" key="2">
    <citation type="submission" date="2024-07" db="EMBL/GenBank/DDBJ databases">
        <authorList>
            <person name="Akdeniz Z."/>
        </authorList>
    </citation>
    <scope>NUCLEOTIDE SEQUENCE [LARGE SCALE GENOMIC DNA]</scope>
</reference>
<dbReference type="Proteomes" id="UP001642409">
    <property type="component" value="Unassembled WGS sequence"/>
</dbReference>
<gene>
    <name evidence="4" type="ORF">HINF_LOCUS48044</name>
    <name evidence="3" type="ORF">HINF_LOCUS59688</name>
</gene>
<organism evidence="3">
    <name type="scientific">Hexamita inflata</name>
    <dbReference type="NCBI Taxonomy" id="28002"/>
    <lineage>
        <taxon>Eukaryota</taxon>
        <taxon>Metamonada</taxon>
        <taxon>Diplomonadida</taxon>
        <taxon>Hexamitidae</taxon>
        <taxon>Hexamitinae</taxon>
        <taxon>Hexamita</taxon>
    </lineage>
</organism>
<evidence type="ECO:0000256" key="1">
    <source>
        <dbReference type="ARBA" id="ARBA00005536"/>
    </source>
</evidence>
<evidence type="ECO:0000256" key="2">
    <source>
        <dbReference type="SAM" id="MobiDB-lite"/>
    </source>
</evidence>
<dbReference type="InterPro" id="IPR005061">
    <property type="entry name" value="Ist1"/>
</dbReference>
<proteinExistence type="inferred from homology"/>
<sequence length="222" mass="24875">MVKFDAKKYASTIKILALAIGQFMKQEEAKSQTMKIDISKSIHENKIESAKLKAGEIVRMRVRCEAMESLKLYVEQLSYDVPLLERSIPTIPEHLVPIVSAIVFSSGYFAIKQLHELADMIKSTYGKKWFEEALSSSSKASIEFKDKVTFILPTQIQIDTIIEEVKEFDQKRNQLVENYKAFQKSDGPDVPGPPSGNNNGNSGNGGAVDDEIEAMRKRLASL</sequence>
<evidence type="ECO:0000313" key="4">
    <source>
        <dbReference type="EMBL" id="CAL6058154.1"/>
    </source>
</evidence>
<dbReference type="Gene3D" id="1.20.1260.60">
    <property type="entry name" value="Vacuolar protein sorting-associated protein Ist1"/>
    <property type="match status" value="1"/>
</dbReference>
<keyword evidence="5" id="KW-1185">Reference proteome</keyword>
<name>A0AA86VP43_9EUKA</name>
<dbReference type="AlphaFoldDB" id="A0AA86VP43"/>
<comment type="similarity">
    <text evidence="1">Belongs to the IST1 family.</text>
</comment>
<protein>
    <submittedName>
        <fullName evidence="3">Uncharacterized protein</fullName>
    </submittedName>
</protein>
<dbReference type="InterPro" id="IPR042277">
    <property type="entry name" value="IST1-like"/>
</dbReference>
<feature type="region of interest" description="Disordered" evidence="2">
    <location>
        <begin position="182"/>
        <end position="211"/>
    </location>
</feature>
<dbReference type="GO" id="GO:0015031">
    <property type="term" value="P:protein transport"/>
    <property type="evidence" value="ECO:0007669"/>
    <property type="project" value="InterPro"/>
</dbReference>
<comment type="caution">
    <text evidence="3">The sequence shown here is derived from an EMBL/GenBank/DDBJ whole genome shotgun (WGS) entry which is preliminary data.</text>
</comment>
<evidence type="ECO:0000313" key="3">
    <source>
        <dbReference type="EMBL" id="CAI9972043.1"/>
    </source>
</evidence>
<dbReference type="EMBL" id="CATOUU010001103">
    <property type="protein sequence ID" value="CAI9972043.1"/>
    <property type="molecule type" value="Genomic_DNA"/>
</dbReference>
<reference evidence="3" key="1">
    <citation type="submission" date="2023-06" db="EMBL/GenBank/DDBJ databases">
        <authorList>
            <person name="Kurt Z."/>
        </authorList>
    </citation>
    <scope>NUCLEOTIDE SEQUENCE</scope>
</reference>
<dbReference type="EMBL" id="CAXDID020000219">
    <property type="protein sequence ID" value="CAL6058154.1"/>
    <property type="molecule type" value="Genomic_DNA"/>
</dbReference>